<reference evidence="1 2" key="1">
    <citation type="journal article" date="2023" name="J. Hered.">
        <title>Chromosome-level genome of the wood stork (Mycteria americana) provides insight into avian chromosome evolution.</title>
        <authorList>
            <person name="Flamio R. Jr."/>
            <person name="Ramstad K.M."/>
        </authorList>
    </citation>
    <scope>NUCLEOTIDE SEQUENCE [LARGE SCALE GENOMIC DNA]</scope>
    <source>
        <strain evidence="1">JAX WOST 10</strain>
    </source>
</reference>
<dbReference type="EMBL" id="JAUNZN010000002">
    <property type="protein sequence ID" value="KAK4826539.1"/>
    <property type="molecule type" value="Genomic_DNA"/>
</dbReference>
<organism evidence="1 2">
    <name type="scientific">Mycteria americana</name>
    <name type="common">Wood stork</name>
    <dbReference type="NCBI Taxonomy" id="33587"/>
    <lineage>
        <taxon>Eukaryota</taxon>
        <taxon>Metazoa</taxon>
        <taxon>Chordata</taxon>
        <taxon>Craniata</taxon>
        <taxon>Vertebrata</taxon>
        <taxon>Euteleostomi</taxon>
        <taxon>Archelosauria</taxon>
        <taxon>Archosauria</taxon>
        <taxon>Dinosauria</taxon>
        <taxon>Saurischia</taxon>
        <taxon>Theropoda</taxon>
        <taxon>Coelurosauria</taxon>
        <taxon>Aves</taxon>
        <taxon>Neognathae</taxon>
        <taxon>Neoaves</taxon>
        <taxon>Aequornithes</taxon>
        <taxon>Ciconiiformes</taxon>
        <taxon>Ciconiidae</taxon>
        <taxon>Mycteria</taxon>
    </lineage>
</organism>
<sequence length="131" mass="15022">MLRAASGFLPSWIREGLYANPILGCLKRSVASRLREVILPLYSALVRPHLQYCIQLWGPQHKKDMDLLERVQRRAMKMIRELEHLSYEDRLERVGVVQPGEEKALGTPCCSLPVPEGGLQESWRGTFYKGM</sequence>
<evidence type="ECO:0000313" key="1">
    <source>
        <dbReference type="EMBL" id="KAK4826539.1"/>
    </source>
</evidence>
<dbReference type="Proteomes" id="UP001333110">
    <property type="component" value="Unassembled WGS sequence"/>
</dbReference>
<name>A0AAN7NLC9_MYCAM</name>
<protein>
    <submittedName>
        <fullName evidence="1">Uncharacterized protein</fullName>
    </submittedName>
</protein>
<evidence type="ECO:0000313" key="2">
    <source>
        <dbReference type="Proteomes" id="UP001333110"/>
    </source>
</evidence>
<dbReference type="AlphaFoldDB" id="A0AAN7NLC9"/>
<gene>
    <name evidence="1" type="ORF">QYF61_010059</name>
</gene>
<dbReference type="PANTHER" id="PTHR33332">
    <property type="entry name" value="REVERSE TRANSCRIPTASE DOMAIN-CONTAINING PROTEIN"/>
    <property type="match status" value="1"/>
</dbReference>
<comment type="caution">
    <text evidence="1">The sequence shown here is derived from an EMBL/GenBank/DDBJ whole genome shotgun (WGS) entry which is preliminary data.</text>
</comment>
<keyword evidence="2" id="KW-1185">Reference proteome</keyword>
<proteinExistence type="predicted"/>
<accession>A0AAN7NLC9</accession>